<dbReference type="GO" id="GO:0009423">
    <property type="term" value="P:chorismate biosynthetic process"/>
    <property type="evidence" value="ECO:0007669"/>
    <property type="project" value="UniProtKB-UniRule"/>
</dbReference>
<dbReference type="GO" id="GO:0009073">
    <property type="term" value="P:aromatic amino acid family biosynthetic process"/>
    <property type="evidence" value="ECO:0007669"/>
    <property type="project" value="UniProtKB-KW"/>
</dbReference>
<evidence type="ECO:0000256" key="3">
    <source>
        <dbReference type="ARBA" id="ARBA00012154"/>
    </source>
</evidence>
<dbReference type="PANTHER" id="PTHR21087">
    <property type="entry name" value="SHIKIMATE KINASE"/>
    <property type="match status" value="1"/>
</dbReference>
<name>A0A239IL34_9RHOB</name>
<dbReference type="PRINTS" id="PR01100">
    <property type="entry name" value="SHIKIMTKNASE"/>
</dbReference>
<keyword evidence="11" id="KW-0479">Metal-binding</keyword>
<gene>
    <name evidence="11" type="primary">aroK</name>
    <name evidence="13" type="ORF">SAMN04488078_104336</name>
</gene>
<dbReference type="CDD" id="cd00093">
    <property type="entry name" value="HTH_XRE"/>
    <property type="match status" value="1"/>
</dbReference>
<dbReference type="InterPro" id="IPR000623">
    <property type="entry name" value="Shikimate_kinase/TSH1"/>
</dbReference>
<feature type="binding site" evidence="11">
    <location>
        <position position="146"/>
    </location>
    <ligand>
        <name>Mg(2+)</name>
        <dbReference type="ChEBI" id="CHEBI:18420"/>
    </ligand>
</feature>
<dbReference type="PROSITE" id="PS50943">
    <property type="entry name" value="HTH_CROC1"/>
    <property type="match status" value="1"/>
</dbReference>
<dbReference type="Pfam" id="PF01381">
    <property type="entry name" value="HTH_3"/>
    <property type="match status" value="1"/>
</dbReference>
<keyword evidence="8 11" id="KW-0067">ATP-binding</keyword>
<dbReference type="UniPathway" id="UPA00053">
    <property type="reaction ID" value="UER00088"/>
</dbReference>
<comment type="similarity">
    <text evidence="2 11">Belongs to the shikimate kinase family.</text>
</comment>
<organism evidence="13 14">
    <name type="scientific">Antarctobacter heliothermus</name>
    <dbReference type="NCBI Taxonomy" id="74033"/>
    <lineage>
        <taxon>Bacteria</taxon>
        <taxon>Pseudomonadati</taxon>
        <taxon>Pseudomonadota</taxon>
        <taxon>Alphaproteobacteria</taxon>
        <taxon>Rhodobacterales</taxon>
        <taxon>Roseobacteraceae</taxon>
        <taxon>Antarctobacter</taxon>
    </lineage>
</organism>
<keyword evidence="6 11" id="KW-0547">Nucleotide-binding</keyword>
<evidence type="ECO:0000256" key="10">
    <source>
        <dbReference type="ARBA" id="ARBA00048567"/>
    </source>
</evidence>
<dbReference type="Pfam" id="PF01202">
    <property type="entry name" value="SKI"/>
    <property type="match status" value="1"/>
</dbReference>
<evidence type="ECO:0000256" key="6">
    <source>
        <dbReference type="ARBA" id="ARBA00022741"/>
    </source>
</evidence>
<keyword evidence="7 11" id="KW-0418">Kinase</keyword>
<dbReference type="EMBL" id="FZON01000043">
    <property type="protein sequence ID" value="SNS93938.1"/>
    <property type="molecule type" value="Genomic_DNA"/>
</dbReference>
<dbReference type="HAMAP" id="MF_00109">
    <property type="entry name" value="Shikimate_kinase"/>
    <property type="match status" value="1"/>
</dbReference>
<evidence type="ECO:0000256" key="2">
    <source>
        <dbReference type="ARBA" id="ARBA00006997"/>
    </source>
</evidence>
<dbReference type="InterPro" id="IPR010982">
    <property type="entry name" value="Lambda_DNA-bd_dom_sf"/>
</dbReference>
<sequence length="305" mass="32782">MGNGAKGVAVAMEVDGHGTADSAVAALMTRVGGRVRQVREQRGISRRVLSETSGVSPRYLAQLESGAGNISIGLLCRVAEALDFRIDWLLGEDDPWTSEALQMAEMYRQAEAPVQAQVRALLLDGAPGGQRAQRICLVGLRGAGKSTLGRLAGAALKVPFVELNHEISQAGGMPVAEIMALYGQEGFRKLEADALDQVIAAHEQVILAVGGGIVAEPATYNRLLSHFHTIWLKAAPEEHMERVRAQGDERPMAGQPEAMGQLKSILQARETLYERAHAHLNTSAASLNDTLERLLALIARERFLG</sequence>
<dbReference type="InterPro" id="IPR031322">
    <property type="entry name" value="Shikimate/glucono_kinase"/>
</dbReference>
<comment type="subunit">
    <text evidence="11">Monomer.</text>
</comment>
<feature type="binding site" evidence="11">
    <location>
        <position position="211"/>
    </location>
    <ligand>
        <name>substrate</name>
    </ligand>
</feature>
<comment type="pathway">
    <text evidence="1 11">Metabolic intermediate biosynthesis; chorismate biosynthesis; chorismate from D-erythrose 4-phosphate and phosphoenolpyruvate: step 5/7.</text>
</comment>
<dbReference type="GO" id="GO:0008652">
    <property type="term" value="P:amino acid biosynthetic process"/>
    <property type="evidence" value="ECO:0007669"/>
    <property type="project" value="UniProtKB-KW"/>
</dbReference>
<evidence type="ECO:0000259" key="12">
    <source>
        <dbReference type="PROSITE" id="PS50943"/>
    </source>
</evidence>
<evidence type="ECO:0000256" key="7">
    <source>
        <dbReference type="ARBA" id="ARBA00022777"/>
    </source>
</evidence>
<keyword evidence="4 11" id="KW-0028">Amino-acid biosynthesis</keyword>
<evidence type="ECO:0000256" key="8">
    <source>
        <dbReference type="ARBA" id="ARBA00022840"/>
    </source>
</evidence>
<dbReference type="PROSITE" id="PS01128">
    <property type="entry name" value="SHIKIMATE_KINASE"/>
    <property type="match status" value="1"/>
</dbReference>
<accession>A0A239IL34</accession>
<dbReference type="SUPFAM" id="SSF52540">
    <property type="entry name" value="P-loop containing nucleoside triphosphate hydrolases"/>
    <property type="match status" value="1"/>
</dbReference>
<comment type="function">
    <text evidence="11">Catalyzes the specific phosphorylation of the 3-hydroxyl group of shikimic acid using ATP as a cosubstrate.</text>
</comment>
<feature type="domain" description="HTH cro/C1-type" evidence="12">
    <location>
        <begin position="35"/>
        <end position="89"/>
    </location>
</feature>
<evidence type="ECO:0000256" key="5">
    <source>
        <dbReference type="ARBA" id="ARBA00022679"/>
    </source>
</evidence>
<comment type="caution">
    <text evidence="11">Lacks conserved residue(s) required for the propagation of feature annotation.</text>
</comment>
<dbReference type="SUPFAM" id="SSF47413">
    <property type="entry name" value="lambda repressor-like DNA-binding domains"/>
    <property type="match status" value="1"/>
</dbReference>
<dbReference type="GO" id="GO:0004765">
    <property type="term" value="F:shikimate kinase activity"/>
    <property type="evidence" value="ECO:0007669"/>
    <property type="project" value="UniProtKB-UniRule"/>
</dbReference>
<dbReference type="CDD" id="cd00464">
    <property type="entry name" value="SK"/>
    <property type="match status" value="1"/>
</dbReference>
<evidence type="ECO:0000256" key="1">
    <source>
        <dbReference type="ARBA" id="ARBA00004842"/>
    </source>
</evidence>
<comment type="catalytic activity">
    <reaction evidence="10 11">
        <text>shikimate + ATP = 3-phosphoshikimate + ADP + H(+)</text>
        <dbReference type="Rhea" id="RHEA:13121"/>
        <dbReference type="ChEBI" id="CHEBI:15378"/>
        <dbReference type="ChEBI" id="CHEBI:30616"/>
        <dbReference type="ChEBI" id="CHEBI:36208"/>
        <dbReference type="ChEBI" id="CHEBI:145989"/>
        <dbReference type="ChEBI" id="CHEBI:456216"/>
        <dbReference type="EC" id="2.7.1.71"/>
    </reaction>
</comment>
<dbReference type="GO" id="GO:0005524">
    <property type="term" value="F:ATP binding"/>
    <property type="evidence" value="ECO:0007669"/>
    <property type="project" value="UniProtKB-UniRule"/>
</dbReference>
<keyword evidence="9 11" id="KW-0057">Aromatic amino acid biosynthesis</keyword>
<dbReference type="SMART" id="SM00530">
    <property type="entry name" value="HTH_XRE"/>
    <property type="match status" value="1"/>
</dbReference>
<protein>
    <recommendedName>
        <fullName evidence="3 11">Shikimate kinase</fullName>
        <shortName evidence="11">SK</shortName>
        <ecNumber evidence="3 11">2.7.1.71</ecNumber>
    </recommendedName>
</protein>
<comment type="cofactor">
    <cofactor evidence="11">
        <name>Mg(2+)</name>
        <dbReference type="ChEBI" id="CHEBI:18420"/>
    </cofactor>
    <text evidence="11">Binds 1 Mg(2+) ion per subunit.</text>
</comment>
<keyword evidence="5 11" id="KW-0808">Transferase</keyword>
<evidence type="ECO:0000313" key="14">
    <source>
        <dbReference type="Proteomes" id="UP000198440"/>
    </source>
</evidence>
<feature type="binding site" evidence="11">
    <location>
        <position position="269"/>
    </location>
    <ligand>
        <name>substrate</name>
    </ligand>
</feature>
<dbReference type="EC" id="2.7.1.71" evidence="3 11"/>
<evidence type="ECO:0000256" key="4">
    <source>
        <dbReference type="ARBA" id="ARBA00022605"/>
    </source>
</evidence>
<reference evidence="13 14" key="1">
    <citation type="submission" date="2017-06" db="EMBL/GenBank/DDBJ databases">
        <authorList>
            <person name="Kim H.J."/>
            <person name="Triplett B.A."/>
        </authorList>
    </citation>
    <scope>NUCLEOTIDE SEQUENCE [LARGE SCALE GENOMIC DNA]</scope>
    <source>
        <strain evidence="13 14">DSM 11445</strain>
    </source>
</reference>
<feature type="binding site" evidence="11">
    <location>
        <begin position="142"/>
        <end position="147"/>
    </location>
    <ligand>
        <name>ATP</name>
        <dbReference type="ChEBI" id="CHEBI:30616"/>
    </ligand>
</feature>
<dbReference type="Gene3D" id="1.10.260.40">
    <property type="entry name" value="lambda repressor-like DNA-binding domains"/>
    <property type="match status" value="1"/>
</dbReference>
<dbReference type="GO" id="GO:0000287">
    <property type="term" value="F:magnesium ion binding"/>
    <property type="evidence" value="ECO:0007669"/>
    <property type="project" value="UniProtKB-UniRule"/>
</dbReference>
<feature type="binding site" evidence="11">
    <location>
        <position position="250"/>
    </location>
    <ligand>
        <name>ATP</name>
        <dbReference type="ChEBI" id="CHEBI:30616"/>
    </ligand>
</feature>
<dbReference type="Gene3D" id="3.40.50.300">
    <property type="entry name" value="P-loop containing nucleotide triphosphate hydrolases"/>
    <property type="match status" value="1"/>
</dbReference>
<dbReference type="InterPro" id="IPR023000">
    <property type="entry name" value="Shikimate_kinase_CS"/>
</dbReference>
<dbReference type="GO" id="GO:0005829">
    <property type="term" value="C:cytosol"/>
    <property type="evidence" value="ECO:0007669"/>
    <property type="project" value="TreeGrafter"/>
</dbReference>
<evidence type="ECO:0000313" key="13">
    <source>
        <dbReference type="EMBL" id="SNS93938.1"/>
    </source>
</evidence>
<dbReference type="Proteomes" id="UP000198440">
    <property type="component" value="Unassembled WGS sequence"/>
</dbReference>
<evidence type="ECO:0000256" key="9">
    <source>
        <dbReference type="ARBA" id="ARBA00023141"/>
    </source>
</evidence>
<proteinExistence type="inferred from homology"/>
<dbReference type="NCBIfam" id="NF006015">
    <property type="entry name" value="PRK08154.1"/>
    <property type="match status" value="1"/>
</dbReference>
<keyword evidence="11" id="KW-0963">Cytoplasm</keyword>
<comment type="subcellular location">
    <subcellularLocation>
        <location evidence="11">Cytoplasm</location>
    </subcellularLocation>
</comment>
<dbReference type="GO" id="GO:0003677">
    <property type="term" value="F:DNA binding"/>
    <property type="evidence" value="ECO:0007669"/>
    <property type="project" value="InterPro"/>
</dbReference>
<dbReference type="InterPro" id="IPR001387">
    <property type="entry name" value="Cro/C1-type_HTH"/>
</dbReference>
<dbReference type="InterPro" id="IPR027417">
    <property type="entry name" value="P-loop_NTPase"/>
</dbReference>
<dbReference type="AlphaFoldDB" id="A0A239IL34"/>
<dbReference type="PANTHER" id="PTHR21087:SF16">
    <property type="entry name" value="SHIKIMATE KINASE 1, CHLOROPLASTIC"/>
    <property type="match status" value="1"/>
</dbReference>
<feature type="binding site" evidence="11">
    <location>
        <position position="188"/>
    </location>
    <ligand>
        <name>substrate</name>
    </ligand>
</feature>
<keyword evidence="11" id="KW-0460">Magnesium</keyword>
<evidence type="ECO:0000256" key="11">
    <source>
        <dbReference type="HAMAP-Rule" id="MF_00109"/>
    </source>
</evidence>